<proteinExistence type="predicted"/>
<evidence type="ECO:0000313" key="1">
    <source>
        <dbReference type="EMBL" id="ETJ03191.1"/>
    </source>
</evidence>
<accession>W1VBV3</accession>
<dbReference type="SUPFAM" id="SSF52540">
    <property type="entry name" value="P-loop containing nucleoside triphosphate hydrolases"/>
    <property type="match status" value="1"/>
</dbReference>
<protein>
    <submittedName>
        <fullName evidence="1">CRISPR-associated helicase</fullName>
    </submittedName>
</protein>
<sequence length="120" mass="12758">MPGMLIIEDSTGGGKTEAALMAAEVLAARSGRAGVLFALPTQATTDAMFARELSWLESLEEAYASDGAPSTFAVQLIHGRARLNKQAGQLRRRGYELRSQLLGSLGGDDSTLPHPCQIGW</sequence>
<name>W1VBV3_9ACTO</name>
<feature type="non-terminal residue" evidence="1">
    <location>
        <position position="120"/>
    </location>
</feature>
<dbReference type="AlphaFoldDB" id="W1VBV3"/>
<dbReference type="InterPro" id="IPR027417">
    <property type="entry name" value="P-loop_NTPase"/>
</dbReference>
<dbReference type="Proteomes" id="UP000018852">
    <property type="component" value="Unassembled WGS sequence"/>
</dbReference>
<reference evidence="1 2" key="1">
    <citation type="submission" date="2013-12" db="EMBL/GenBank/DDBJ databases">
        <title>A Varibaculum cambriense genome reconstructed from a premature infant gut community with otherwise low bacterial novelty that shifts toward anaerobic metabolism during the third week of life.</title>
        <authorList>
            <person name="Brown C.T."/>
            <person name="Sharon I."/>
            <person name="Thomas B.C."/>
            <person name="Castelle C.J."/>
            <person name="Morowitz M.J."/>
            <person name="Banfield J.F."/>
        </authorList>
    </citation>
    <scope>NUCLEOTIDE SEQUENCE [LARGE SCALE GENOMIC DNA]</scope>
    <source>
        <strain evidence="2">DORA_12</strain>
    </source>
</reference>
<gene>
    <name evidence="1" type="ORF">Q605_AUC00874G0003</name>
</gene>
<dbReference type="EMBL" id="AZLV01000874">
    <property type="protein sequence ID" value="ETJ03191.1"/>
    <property type="molecule type" value="Genomic_DNA"/>
</dbReference>
<organism evidence="1 2">
    <name type="scientific">Actinomyces urogenitalis DORA_12</name>
    <dbReference type="NCBI Taxonomy" id="1403939"/>
    <lineage>
        <taxon>Bacteria</taxon>
        <taxon>Bacillati</taxon>
        <taxon>Actinomycetota</taxon>
        <taxon>Actinomycetes</taxon>
        <taxon>Actinomycetales</taxon>
        <taxon>Actinomycetaceae</taxon>
        <taxon>Actinomyces</taxon>
    </lineage>
</organism>
<comment type="caution">
    <text evidence="1">The sequence shown here is derived from an EMBL/GenBank/DDBJ whole genome shotgun (WGS) entry which is preliminary data.</text>
</comment>
<evidence type="ECO:0000313" key="2">
    <source>
        <dbReference type="Proteomes" id="UP000018852"/>
    </source>
</evidence>